<evidence type="ECO:0000313" key="1">
    <source>
        <dbReference type="EnsemblPlants" id="MELO3C030641.2.1"/>
    </source>
</evidence>
<dbReference type="Gramene" id="MELO3C030641.2.1">
    <property type="protein sequence ID" value="MELO3C030641.2.1"/>
    <property type="gene ID" value="MELO3C030641.2"/>
</dbReference>
<sequence length="74" mass="8495">MRTTMPQTQFFYFGVKSGLQRFLCFVLVISLLSFRTQTPQTSVYIPDMVPYSFSQSIGREASSLEGELRCNQND</sequence>
<name>A0A9I9E9G4_CUCME</name>
<dbReference type="EnsemblPlants" id="MELO3C030641.2.1">
    <property type="protein sequence ID" value="MELO3C030641.2.1"/>
    <property type="gene ID" value="MELO3C030641.2"/>
</dbReference>
<protein>
    <submittedName>
        <fullName evidence="1">Uncharacterized protein</fullName>
    </submittedName>
</protein>
<accession>A0A9I9E9G4</accession>
<dbReference type="AlphaFoldDB" id="A0A9I9E9G4"/>
<organism evidence="1">
    <name type="scientific">Cucumis melo</name>
    <name type="common">Muskmelon</name>
    <dbReference type="NCBI Taxonomy" id="3656"/>
    <lineage>
        <taxon>Eukaryota</taxon>
        <taxon>Viridiplantae</taxon>
        <taxon>Streptophyta</taxon>
        <taxon>Embryophyta</taxon>
        <taxon>Tracheophyta</taxon>
        <taxon>Spermatophyta</taxon>
        <taxon>Magnoliopsida</taxon>
        <taxon>eudicotyledons</taxon>
        <taxon>Gunneridae</taxon>
        <taxon>Pentapetalae</taxon>
        <taxon>rosids</taxon>
        <taxon>fabids</taxon>
        <taxon>Cucurbitales</taxon>
        <taxon>Cucurbitaceae</taxon>
        <taxon>Benincaseae</taxon>
        <taxon>Cucumis</taxon>
    </lineage>
</organism>
<proteinExistence type="predicted"/>
<reference evidence="1" key="1">
    <citation type="submission" date="2023-03" db="UniProtKB">
        <authorList>
            <consortium name="EnsemblPlants"/>
        </authorList>
    </citation>
    <scope>IDENTIFICATION</scope>
</reference>